<evidence type="ECO:0000313" key="2">
    <source>
        <dbReference type="EMBL" id="CAE6421583.1"/>
    </source>
</evidence>
<reference evidence="2" key="1">
    <citation type="submission" date="2021-01" db="EMBL/GenBank/DDBJ databases">
        <authorList>
            <person name="Kaushik A."/>
        </authorList>
    </citation>
    <scope>NUCLEOTIDE SEQUENCE</scope>
    <source>
        <strain evidence="2">AG6-10EEA</strain>
    </source>
</reference>
<dbReference type="InterPro" id="IPR024983">
    <property type="entry name" value="CHAT_dom"/>
</dbReference>
<name>A0A8H2XA05_9AGAM</name>
<dbReference type="InterPro" id="IPR011990">
    <property type="entry name" value="TPR-like_helical_dom_sf"/>
</dbReference>
<dbReference type="PANTHER" id="PTHR19959">
    <property type="entry name" value="KINESIN LIGHT CHAIN"/>
    <property type="match status" value="1"/>
</dbReference>
<dbReference type="PANTHER" id="PTHR19959:SF119">
    <property type="entry name" value="FUNGAL LIPASE-LIKE DOMAIN-CONTAINING PROTEIN"/>
    <property type="match status" value="1"/>
</dbReference>
<sequence length="1023" mass="112494">MSHSLASASDGHPDLVTQLVFLGDYHFSQVDLPGDLDHIKKAIRYLSIALRLTPNDHPGLPSVLINLGASHLTRFWRLDRQDDIEKAIKYMSTALTLISDGHSNLLPLLIGLGVAYAERFKYLNDIGDLEKAIKCKSRALSLIPDDHPNLLSLLNNLGMSHSNRFQCLGELHDLDTAIECESRALALAPECYPDLPTLLGNLGVAHGDRFWRTGGLDDLKKAIEHESRALSLTPSGHPELPSRLTNLGTSHTVRFRCLGELDDIEKAIEYTSTALTMITDGHPDLPSLLSHLGVSHNIRFQRLGELDDLEKAIKCKSRGLSLLPDDHPGVLTLLGNLGIDHAMRFRCLDELDDLEKAITFQSRALALTPSGHPHLPSLLINLGASYSQRFGRLRESGDIDKAIECEYRALALTPVGHSDLPFWLTALGASHSARFRHLGERSDIEKAITCQSHALALTPDGDPNLSLRYHGLARSQFILAQCCDDLYYLQNSLDSYRKASNMVVGAPRERFSAAVEWSSFASKHSDLNCIEAYQTAIDLLPQFIWLGATTNQRYQDLVQANNLAVNAALAAILSSNYSLALEWLEHARCVVWGQNLMLRSPLDQFHSSHPDFATRLKTVASQLHQAGSESRASQIFSSNAIVLERAAQQHRRLAKEYNGLLSEARKIPGFEDVLQLVKANELVRAARNGPVAVINCNRDRSDALVIFPGQDEIAHVSLPNFSGEKALRCRTELETSLRRKGIRERGVKVRQEAGQNYSIENVLATLWNDVVKPVLDTLGYTNNAPTNNLPHITWCPTGALSFLPLHAAGDYNQPRSRVFDYVISSYTPTLTALLTSAPSSLHRDCRVLAIGQPNTPGRSSLPGTIKELASVKALLDAMETHDWIHLACHAHQNVDDPTKSGFFLHDGTLDLALINRRSLKNKGLAFLSACQTATGDENLPDEAVHLASGMLMAGYTSVIATMWSVNDADAPLVADKVYGELIKGGQLGNGEAGRALHNAVAELRDKIGGKEFSRWVPYIHIGS</sequence>
<feature type="domain" description="CHAT" evidence="1">
    <location>
        <begin position="762"/>
        <end position="1023"/>
    </location>
</feature>
<evidence type="ECO:0000259" key="1">
    <source>
        <dbReference type="Pfam" id="PF12770"/>
    </source>
</evidence>
<dbReference type="AlphaFoldDB" id="A0A8H2XA05"/>
<dbReference type="Pfam" id="PF12770">
    <property type="entry name" value="CHAT"/>
    <property type="match status" value="1"/>
</dbReference>
<dbReference type="Gene3D" id="1.25.40.10">
    <property type="entry name" value="Tetratricopeptide repeat domain"/>
    <property type="match status" value="4"/>
</dbReference>
<protein>
    <recommendedName>
        <fullName evidence="1">CHAT domain-containing protein</fullName>
    </recommendedName>
</protein>
<dbReference type="Proteomes" id="UP000663853">
    <property type="component" value="Unassembled WGS sequence"/>
</dbReference>
<accession>A0A8H2XA05</accession>
<proteinExistence type="predicted"/>
<dbReference type="EMBL" id="CAJMXA010000220">
    <property type="protein sequence ID" value="CAE6421583.1"/>
    <property type="molecule type" value="Genomic_DNA"/>
</dbReference>
<dbReference type="SUPFAM" id="SSF48452">
    <property type="entry name" value="TPR-like"/>
    <property type="match status" value="2"/>
</dbReference>
<organism evidence="2 3">
    <name type="scientific">Rhizoctonia solani</name>
    <dbReference type="NCBI Taxonomy" id="456999"/>
    <lineage>
        <taxon>Eukaryota</taxon>
        <taxon>Fungi</taxon>
        <taxon>Dikarya</taxon>
        <taxon>Basidiomycota</taxon>
        <taxon>Agaricomycotina</taxon>
        <taxon>Agaricomycetes</taxon>
        <taxon>Cantharellales</taxon>
        <taxon>Ceratobasidiaceae</taxon>
        <taxon>Rhizoctonia</taxon>
    </lineage>
</organism>
<comment type="caution">
    <text evidence="2">The sequence shown here is derived from an EMBL/GenBank/DDBJ whole genome shotgun (WGS) entry which is preliminary data.</text>
</comment>
<evidence type="ECO:0000313" key="3">
    <source>
        <dbReference type="Proteomes" id="UP000663853"/>
    </source>
</evidence>
<gene>
    <name evidence="2" type="ORF">RDB_LOCUS12879</name>
</gene>